<protein>
    <recommendedName>
        <fullName evidence="3">BHLH domain-containing protein</fullName>
    </recommendedName>
</protein>
<gene>
    <name evidence="4" type="ORF">B0T25DRAFT_196222</name>
</gene>
<evidence type="ECO:0000256" key="1">
    <source>
        <dbReference type="SAM" id="Coils"/>
    </source>
</evidence>
<evidence type="ECO:0000313" key="5">
    <source>
        <dbReference type="Proteomes" id="UP001275084"/>
    </source>
</evidence>
<dbReference type="EMBL" id="JAUIQD010000004">
    <property type="protein sequence ID" value="KAK3352912.1"/>
    <property type="molecule type" value="Genomic_DNA"/>
</dbReference>
<reference evidence="4" key="1">
    <citation type="journal article" date="2023" name="Mol. Phylogenet. Evol.">
        <title>Genome-scale phylogeny and comparative genomics of the fungal order Sordariales.</title>
        <authorList>
            <person name="Hensen N."/>
            <person name="Bonometti L."/>
            <person name="Westerberg I."/>
            <person name="Brannstrom I.O."/>
            <person name="Guillou S."/>
            <person name="Cros-Aarteil S."/>
            <person name="Calhoun S."/>
            <person name="Haridas S."/>
            <person name="Kuo A."/>
            <person name="Mondo S."/>
            <person name="Pangilinan J."/>
            <person name="Riley R."/>
            <person name="LaButti K."/>
            <person name="Andreopoulos B."/>
            <person name="Lipzen A."/>
            <person name="Chen C."/>
            <person name="Yan M."/>
            <person name="Daum C."/>
            <person name="Ng V."/>
            <person name="Clum A."/>
            <person name="Steindorff A."/>
            <person name="Ohm R.A."/>
            <person name="Martin F."/>
            <person name="Silar P."/>
            <person name="Natvig D.O."/>
            <person name="Lalanne C."/>
            <person name="Gautier V."/>
            <person name="Ament-Velasquez S.L."/>
            <person name="Kruys A."/>
            <person name="Hutchinson M.I."/>
            <person name="Powell A.J."/>
            <person name="Barry K."/>
            <person name="Miller A.N."/>
            <person name="Grigoriev I.V."/>
            <person name="Debuchy R."/>
            <person name="Gladieux P."/>
            <person name="Hiltunen Thoren M."/>
            <person name="Johannesson H."/>
        </authorList>
    </citation>
    <scope>NUCLEOTIDE SEQUENCE</scope>
    <source>
        <strain evidence="4">CBS 955.72</strain>
    </source>
</reference>
<feature type="domain" description="BHLH" evidence="3">
    <location>
        <begin position="278"/>
        <end position="344"/>
    </location>
</feature>
<keyword evidence="5" id="KW-1185">Reference proteome</keyword>
<dbReference type="Gene3D" id="4.10.280.10">
    <property type="entry name" value="Helix-loop-helix DNA-binding domain"/>
    <property type="match status" value="1"/>
</dbReference>
<dbReference type="Pfam" id="PF00010">
    <property type="entry name" value="HLH"/>
    <property type="match status" value="1"/>
</dbReference>
<evidence type="ECO:0000313" key="4">
    <source>
        <dbReference type="EMBL" id="KAK3352912.1"/>
    </source>
</evidence>
<dbReference type="SMART" id="SM00353">
    <property type="entry name" value="HLH"/>
    <property type="match status" value="1"/>
</dbReference>
<dbReference type="GO" id="GO:0046983">
    <property type="term" value="F:protein dimerization activity"/>
    <property type="evidence" value="ECO:0007669"/>
    <property type="project" value="InterPro"/>
</dbReference>
<feature type="region of interest" description="Disordered" evidence="2">
    <location>
        <begin position="304"/>
        <end position="328"/>
    </location>
</feature>
<dbReference type="InterPro" id="IPR036638">
    <property type="entry name" value="HLH_DNA-bd_sf"/>
</dbReference>
<feature type="coiled-coil region" evidence="1">
    <location>
        <begin position="341"/>
        <end position="372"/>
    </location>
</feature>
<dbReference type="SUPFAM" id="SSF47459">
    <property type="entry name" value="HLH, helix-loop-helix DNA-binding domain"/>
    <property type="match status" value="1"/>
</dbReference>
<dbReference type="AlphaFoldDB" id="A0AAJ0MDZ6"/>
<feature type="compositionally biased region" description="Polar residues" evidence="2">
    <location>
        <begin position="138"/>
        <end position="151"/>
    </location>
</feature>
<dbReference type="InterPro" id="IPR011598">
    <property type="entry name" value="bHLH_dom"/>
</dbReference>
<feature type="region of interest" description="Disordered" evidence="2">
    <location>
        <begin position="138"/>
        <end position="169"/>
    </location>
</feature>
<organism evidence="4 5">
    <name type="scientific">Lasiosphaeria hispida</name>
    <dbReference type="NCBI Taxonomy" id="260671"/>
    <lineage>
        <taxon>Eukaryota</taxon>
        <taxon>Fungi</taxon>
        <taxon>Dikarya</taxon>
        <taxon>Ascomycota</taxon>
        <taxon>Pezizomycotina</taxon>
        <taxon>Sordariomycetes</taxon>
        <taxon>Sordariomycetidae</taxon>
        <taxon>Sordariales</taxon>
        <taxon>Lasiosphaeriaceae</taxon>
        <taxon>Lasiosphaeria</taxon>
    </lineage>
</organism>
<evidence type="ECO:0000256" key="2">
    <source>
        <dbReference type="SAM" id="MobiDB-lite"/>
    </source>
</evidence>
<dbReference type="Proteomes" id="UP001275084">
    <property type="component" value="Unassembled WGS sequence"/>
</dbReference>
<comment type="caution">
    <text evidence="4">The sequence shown here is derived from an EMBL/GenBank/DDBJ whole genome shotgun (WGS) entry which is preliminary data.</text>
</comment>
<name>A0AAJ0MDZ6_9PEZI</name>
<evidence type="ECO:0000259" key="3">
    <source>
        <dbReference type="PROSITE" id="PS50888"/>
    </source>
</evidence>
<dbReference type="CDD" id="cd11392">
    <property type="entry name" value="bHLH_ScPHO4_like"/>
    <property type="match status" value="1"/>
</dbReference>
<sequence length="377" mass="41656">MHPVTTDQLTFGLATRSTESSFPERHGWPEPDAIANLSGAGDVAYPQPTTLSKMDPFNEPGLLSYWQQNWLEQSHQANLVHYRNPHLERIASSPHEPHGGGNHDLFTSPIRQSDASAQAEWDILRGVAAAVDHAAPSTSSFPWVPPLQSSEPKIKVEDDSDSNWSFNDSSEDVQLPRLVRSPTSYHGNGGLGLRRRSEPRVTKVSRGGAVPAGPHQGFRTFRTNLNLKRHTVPERLDLTEAAAVLFGNGAGLDGNTILSDGTCATDVYPEDFSSKLLEKRIAHKLSEKSRRNRLTAAIREIQKLMPENEGGEPSPAAGEPAKQLNSQASKVDVVEMAVGYIRRLQEEHEEMAKRVEEIEKELRARNMETAEEALDED</sequence>
<keyword evidence="1" id="KW-0175">Coiled coil</keyword>
<dbReference type="PROSITE" id="PS50888">
    <property type="entry name" value="BHLH"/>
    <property type="match status" value="1"/>
</dbReference>
<proteinExistence type="predicted"/>
<accession>A0AAJ0MDZ6</accession>
<reference evidence="4" key="2">
    <citation type="submission" date="2023-06" db="EMBL/GenBank/DDBJ databases">
        <authorList>
            <consortium name="Lawrence Berkeley National Laboratory"/>
            <person name="Haridas S."/>
            <person name="Hensen N."/>
            <person name="Bonometti L."/>
            <person name="Westerberg I."/>
            <person name="Brannstrom I.O."/>
            <person name="Guillou S."/>
            <person name="Cros-Aarteil S."/>
            <person name="Calhoun S."/>
            <person name="Kuo A."/>
            <person name="Mondo S."/>
            <person name="Pangilinan J."/>
            <person name="Riley R."/>
            <person name="Labutti K."/>
            <person name="Andreopoulos B."/>
            <person name="Lipzen A."/>
            <person name="Chen C."/>
            <person name="Yanf M."/>
            <person name="Daum C."/>
            <person name="Ng V."/>
            <person name="Clum A."/>
            <person name="Steindorff A."/>
            <person name="Ohm R."/>
            <person name="Martin F."/>
            <person name="Silar P."/>
            <person name="Natvig D."/>
            <person name="Lalanne C."/>
            <person name="Gautier V."/>
            <person name="Ament-Velasquez S.L."/>
            <person name="Kruys A."/>
            <person name="Hutchinson M.I."/>
            <person name="Powell A.J."/>
            <person name="Barry K."/>
            <person name="Miller A.N."/>
            <person name="Grigoriev I.V."/>
            <person name="Debuchy R."/>
            <person name="Gladieux P."/>
            <person name="Thoren M.H."/>
            <person name="Johannesson H."/>
        </authorList>
    </citation>
    <scope>NUCLEOTIDE SEQUENCE</scope>
    <source>
        <strain evidence="4">CBS 955.72</strain>
    </source>
</reference>